<evidence type="ECO:0000313" key="2">
    <source>
        <dbReference type="Proteomes" id="UP000499080"/>
    </source>
</evidence>
<dbReference type="Proteomes" id="UP000499080">
    <property type="component" value="Unassembled WGS sequence"/>
</dbReference>
<protein>
    <submittedName>
        <fullName evidence="1">Uncharacterized protein</fullName>
    </submittedName>
</protein>
<dbReference type="AlphaFoldDB" id="A0A4Y2JZI6"/>
<comment type="caution">
    <text evidence="1">The sequence shown here is derived from an EMBL/GenBank/DDBJ whole genome shotgun (WGS) entry which is preliminary data.</text>
</comment>
<accession>A0A4Y2JZI6</accession>
<dbReference type="EMBL" id="BGPR01003990">
    <property type="protein sequence ID" value="GBM94662.1"/>
    <property type="molecule type" value="Genomic_DNA"/>
</dbReference>
<sequence length="108" mass="12559">MGSSLIVLASTIFSHRNLYDNTKFAVISEDICPILLNSFPKPTMGCMSTFDSAHFKSPKVQKSMDDRYIKRFSWDISEEVLSTYLLFIFPEINRIVMCGRYFVLMQFH</sequence>
<name>A0A4Y2JZI6_ARAVE</name>
<proteinExistence type="predicted"/>
<gene>
    <name evidence="1" type="ORF">AVEN_43894_1</name>
</gene>
<reference evidence="1 2" key="1">
    <citation type="journal article" date="2019" name="Sci. Rep.">
        <title>Orb-weaving spider Araneus ventricosus genome elucidates the spidroin gene catalogue.</title>
        <authorList>
            <person name="Kono N."/>
            <person name="Nakamura H."/>
            <person name="Ohtoshi R."/>
            <person name="Moran D.A.P."/>
            <person name="Shinohara A."/>
            <person name="Yoshida Y."/>
            <person name="Fujiwara M."/>
            <person name="Mori M."/>
            <person name="Tomita M."/>
            <person name="Arakawa K."/>
        </authorList>
    </citation>
    <scope>NUCLEOTIDE SEQUENCE [LARGE SCALE GENOMIC DNA]</scope>
</reference>
<evidence type="ECO:0000313" key="1">
    <source>
        <dbReference type="EMBL" id="GBM94662.1"/>
    </source>
</evidence>
<organism evidence="1 2">
    <name type="scientific">Araneus ventricosus</name>
    <name type="common">Orbweaver spider</name>
    <name type="synonym">Epeira ventricosa</name>
    <dbReference type="NCBI Taxonomy" id="182803"/>
    <lineage>
        <taxon>Eukaryota</taxon>
        <taxon>Metazoa</taxon>
        <taxon>Ecdysozoa</taxon>
        <taxon>Arthropoda</taxon>
        <taxon>Chelicerata</taxon>
        <taxon>Arachnida</taxon>
        <taxon>Araneae</taxon>
        <taxon>Araneomorphae</taxon>
        <taxon>Entelegynae</taxon>
        <taxon>Araneoidea</taxon>
        <taxon>Araneidae</taxon>
        <taxon>Araneus</taxon>
    </lineage>
</organism>
<keyword evidence="2" id="KW-1185">Reference proteome</keyword>